<feature type="transmembrane region" description="Helical" evidence="3">
    <location>
        <begin position="87"/>
        <end position="113"/>
    </location>
</feature>
<reference evidence="4 5" key="1">
    <citation type="journal article" date="2018" name="IMA Fungus">
        <title>IMA Genome-F 9: Draft genome sequence of Annulohypoxylon stygium, Aspergillus mulundensis, Berkeleyomyces basicola (syn. Thielaviopsis basicola), Ceratocystis smalleyi, two Cercospora beticola strains, Coleophoma cylindrospora, Fusarium fracticaudum, Phialophora cf. hyalina, and Morchella septimelata.</title>
        <authorList>
            <person name="Wingfield B.D."/>
            <person name="Bills G.F."/>
            <person name="Dong Y."/>
            <person name="Huang W."/>
            <person name="Nel W.J."/>
            <person name="Swalarsk-Parry B.S."/>
            <person name="Vaghefi N."/>
            <person name="Wilken P.M."/>
            <person name="An Z."/>
            <person name="de Beer Z.W."/>
            <person name="De Vos L."/>
            <person name="Chen L."/>
            <person name="Duong T.A."/>
            <person name="Gao Y."/>
            <person name="Hammerbacher A."/>
            <person name="Kikkert J.R."/>
            <person name="Li Y."/>
            <person name="Li H."/>
            <person name="Li K."/>
            <person name="Li Q."/>
            <person name="Liu X."/>
            <person name="Ma X."/>
            <person name="Naidoo K."/>
            <person name="Pethybridge S.J."/>
            <person name="Sun J."/>
            <person name="Steenkamp E.T."/>
            <person name="van der Nest M.A."/>
            <person name="van Wyk S."/>
            <person name="Wingfield M.J."/>
            <person name="Xiong C."/>
            <person name="Yue Q."/>
            <person name="Zhang X."/>
        </authorList>
    </citation>
    <scope>NUCLEOTIDE SEQUENCE [LARGE SCALE GENOMIC DNA]</scope>
    <source>
        <strain evidence="4 5">BP6252</strain>
    </source>
</reference>
<keyword evidence="3" id="KW-0812">Transmembrane</keyword>
<accession>A0A3D8QXE9</accession>
<feature type="transmembrane region" description="Helical" evidence="3">
    <location>
        <begin position="125"/>
        <end position="148"/>
    </location>
</feature>
<dbReference type="OrthoDB" id="3939221at2759"/>
<feature type="region of interest" description="Disordered" evidence="2">
    <location>
        <begin position="1"/>
        <end position="26"/>
    </location>
</feature>
<evidence type="ECO:0000256" key="1">
    <source>
        <dbReference type="SAM" id="Coils"/>
    </source>
</evidence>
<evidence type="ECO:0000313" key="4">
    <source>
        <dbReference type="EMBL" id="RDW66513.1"/>
    </source>
</evidence>
<keyword evidence="1" id="KW-0175">Coiled coil</keyword>
<dbReference type="EMBL" id="PDLM01000011">
    <property type="protein sequence ID" value="RDW66513.1"/>
    <property type="molecule type" value="Genomic_DNA"/>
</dbReference>
<proteinExistence type="predicted"/>
<feature type="transmembrane region" description="Helical" evidence="3">
    <location>
        <begin position="40"/>
        <end position="67"/>
    </location>
</feature>
<sequence>MATLYQPLRAEDEQSEHVSYEDDSSDILEDDMQRRTRDPLYVLTLYGISFLVSIGGLGTAIAGYSIVITSPFDEDSKKLERDSYEKYFWGMQSVVILLTINVFWTGLNFSLALKAKQNHLWFLNMIYDFLMWATLIAFGVLNMVEMLWDRRLCDGWDDSEMYNKCDIAMFRLLVVELVAVNLGLLAAVLHFILLVARCCTQGRRNTETISLHLRRRVQEEEQLLLSLMERRRQLLRENEELEARRLRVDRDLPPLPAEANDFGMFHENSGGVNGEQHDDNLIDISEVQTHVVEETPDPAAIQSDTQAPTEDESQQNV</sequence>
<dbReference type="Proteomes" id="UP000256645">
    <property type="component" value="Unassembled WGS sequence"/>
</dbReference>
<protein>
    <submittedName>
        <fullName evidence="4">Uncharacterized protein</fullName>
    </submittedName>
</protein>
<feature type="region of interest" description="Disordered" evidence="2">
    <location>
        <begin position="285"/>
        <end position="317"/>
    </location>
</feature>
<evidence type="ECO:0000313" key="5">
    <source>
        <dbReference type="Proteomes" id="UP000256645"/>
    </source>
</evidence>
<name>A0A3D8QXE9_9HELO</name>
<organism evidence="4 5">
    <name type="scientific">Coleophoma cylindrospora</name>
    <dbReference type="NCBI Taxonomy" id="1849047"/>
    <lineage>
        <taxon>Eukaryota</taxon>
        <taxon>Fungi</taxon>
        <taxon>Dikarya</taxon>
        <taxon>Ascomycota</taxon>
        <taxon>Pezizomycotina</taxon>
        <taxon>Leotiomycetes</taxon>
        <taxon>Helotiales</taxon>
        <taxon>Dermateaceae</taxon>
        <taxon>Coleophoma</taxon>
    </lineage>
</organism>
<comment type="caution">
    <text evidence="4">The sequence shown here is derived from an EMBL/GenBank/DDBJ whole genome shotgun (WGS) entry which is preliminary data.</text>
</comment>
<dbReference type="AlphaFoldDB" id="A0A3D8QXE9"/>
<evidence type="ECO:0000256" key="2">
    <source>
        <dbReference type="SAM" id="MobiDB-lite"/>
    </source>
</evidence>
<keyword evidence="3" id="KW-0472">Membrane</keyword>
<feature type="coiled-coil region" evidence="1">
    <location>
        <begin position="217"/>
        <end position="251"/>
    </location>
</feature>
<keyword evidence="5" id="KW-1185">Reference proteome</keyword>
<feature type="transmembrane region" description="Helical" evidence="3">
    <location>
        <begin position="168"/>
        <end position="196"/>
    </location>
</feature>
<gene>
    <name evidence="4" type="ORF">BP6252_10148</name>
</gene>
<keyword evidence="3" id="KW-1133">Transmembrane helix</keyword>
<evidence type="ECO:0000256" key="3">
    <source>
        <dbReference type="SAM" id="Phobius"/>
    </source>
</evidence>
<feature type="compositionally biased region" description="Basic and acidic residues" evidence="2">
    <location>
        <begin position="9"/>
        <end position="20"/>
    </location>
</feature>